<keyword evidence="1" id="KW-0175">Coiled coil</keyword>
<comment type="caution">
    <text evidence="2">The sequence shown here is derived from an EMBL/GenBank/DDBJ whole genome shotgun (WGS) entry which is preliminary data.</text>
</comment>
<evidence type="ECO:0000256" key="1">
    <source>
        <dbReference type="SAM" id="Coils"/>
    </source>
</evidence>
<evidence type="ECO:0000313" key="3">
    <source>
        <dbReference type="Proteomes" id="UP000289738"/>
    </source>
</evidence>
<feature type="coiled-coil region" evidence="1">
    <location>
        <begin position="111"/>
        <end position="145"/>
    </location>
</feature>
<accession>A0A445DH02</accession>
<dbReference type="AlphaFoldDB" id="A0A445DH02"/>
<keyword evidence="3" id="KW-1185">Reference proteome</keyword>
<organism evidence="2 3">
    <name type="scientific">Arachis hypogaea</name>
    <name type="common">Peanut</name>
    <dbReference type="NCBI Taxonomy" id="3818"/>
    <lineage>
        <taxon>Eukaryota</taxon>
        <taxon>Viridiplantae</taxon>
        <taxon>Streptophyta</taxon>
        <taxon>Embryophyta</taxon>
        <taxon>Tracheophyta</taxon>
        <taxon>Spermatophyta</taxon>
        <taxon>Magnoliopsida</taxon>
        <taxon>eudicotyledons</taxon>
        <taxon>Gunneridae</taxon>
        <taxon>Pentapetalae</taxon>
        <taxon>rosids</taxon>
        <taxon>fabids</taxon>
        <taxon>Fabales</taxon>
        <taxon>Fabaceae</taxon>
        <taxon>Papilionoideae</taxon>
        <taxon>50 kb inversion clade</taxon>
        <taxon>dalbergioids sensu lato</taxon>
        <taxon>Dalbergieae</taxon>
        <taxon>Pterocarpus clade</taxon>
        <taxon>Arachis</taxon>
    </lineage>
</organism>
<proteinExistence type="predicted"/>
<reference evidence="2 3" key="1">
    <citation type="submission" date="2019-01" db="EMBL/GenBank/DDBJ databases">
        <title>Sequencing of cultivated peanut Arachis hypogaea provides insights into genome evolution and oil improvement.</title>
        <authorList>
            <person name="Chen X."/>
        </authorList>
    </citation>
    <scope>NUCLEOTIDE SEQUENCE [LARGE SCALE GENOMIC DNA]</scope>
    <source>
        <strain evidence="3">cv. Fuhuasheng</strain>
        <tissue evidence="2">Leaves</tissue>
    </source>
</reference>
<dbReference type="EMBL" id="SDMP01000004">
    <property type="protein sequence ID" value="RYR62465.1"/>
    <property type="molecule type" value="Genomic_DNA"/>
</dbReference>
<sequence length="521" mass="62092">MGEARPLREENFTLVPTRKAWEMLPCNIERRRILKTEPTFPIKAQEEVHQEEYHQEDYQQEEQHNPANLNMSHILHAIEDLEMKHMEGQEQILAMQSKWMKQQEEWQKQHMEQQQEQYSQLTQTLHQVTERQERQDKRLQELNQRQLAQMKSFNEFSVLNEGRQLHIEEFSVNTQARLSYMSDNMHHLHYAIPTYEEVQKDNQFHSDQPLQPAQPTQPFSENQRISRLELLVKKFMEEAKSSRDEVRSFKDETRSNMKNQGSTIRKLEVQIGQISKQLAKPTNIFPSDIENNPREECKAIMLRNGKVVEGPSTSQEIQGEKSNQKRREQQIRLGVWSWAYHLEKMPWKCMGMARQLYFPQRVLKTLSWVWHARSHAWHASYIFQRAKFKSTKGAWHARLGMACQLHFTPWACHLNIRAWHARRGHTLGCATWYRRRGTLTLTQHLDVPLDDLGVAYQARRRHTNMGMPLEHQGVARQYKFPEDEVKGQTLGRATWYRRRGTQTITWYRRHGTPTITWARQC</sequence>
<protein>
    <submittedName>
        <fullName evidence="2">Uncharacterized protein</fullName>
    </submittedName>
</protein>
<evidence type="ECO:0000313" key="2">
    <source>
        <dbReference type="EMBL" id="RYR62465.1"/>
    </source>
</evidence>
<name>A0A445DH02_ARAHY</name>
<feature type="coiled-coil region" evidence="1">
    <location>
        <begin position="225"/>
        <end position="252"/>
    </location>
</feature>
<gene>
    <name evidence="2" type="ORF">Ahy_A04g020070</name>
</gene>
<dbReference type="Proteomes" id="UP000289738">
    <property type="component" value="Chromosome A04"/>
</dbReference>